<evidence type="ECO:0000313" key="2">
    <source>
        <dbReference type="EMBL" id="QTX31817.1"/>
    </source>
</evidence>
<evidence type="ECO:0000256" key="1">
    <source>
        <dbReference type="SAM" id="MobiDB-lite"/>
    </source>
</evidence>
<dbReference type="EMBL" id="CP072943">
    <property type="protein sequence ID" value="QTX31817.1"/>
    <property type="molecule type" value="Genomic_DNA"/>
</dbReference>
<dbReference type="Proteomes" id="UP000671879">
    <property type="component" value="Chromosome"/>
</dbReference>
<feature type="compositionally biased region" description="Polar residues" evidence="1">
    <location>
        <begin position="39"/>
        <end position="48"/>
    </location>
</feature>
<protein>
    <submittedName>
        <fullName evidence="2">Uncharacterized protein</fullName>
    </submittedName>
</protein>
<reference evidence="3" key="1">
    <citation type="submission" date="2021-04" db="EMBL/GenBank/DDBJ databases">
        <title>A novel Synergistetes isolate from a pyrite-forming mixed culture.</title>
        <authorList>
            <person name="Bunk B."/>
            <person name="Sproer C."/>
            <person name="Spring S."/>
            <person name="Pester M."/>
        </authorList>
    </citation>
    <scope>NUCLEOTIDE SEQUENCE [LARGE SCALE GENOMIC DNA]</scope>
    <source>
        <strain evidence="3">J.5.4.2-T.3.5.2</strain>
    </source>
</reference>
<proteinExistence type="predicted"/>
<dbReference type="RefSeq" id="WP_274373005.1">
    <property type="nucleotide sequence ID" value="NZ_CP072943.1"/>
</dbReference>
<dbReference type="AlphaFoldDB" id="A0A9Q7AMV9"/>
<gene>
    <name evidence="2" type="ORF">KAR29_10815</name>
</gene>
<sequence>MQIKPLDDSACCPNARPVKEEKNQGLATEEKIDTKIRPDSSSQQNVPTAPQDEYIPSGDDAETPSGVYTPEPSEKARSAASSADPTSPEARKESATGTGEDEKSVEEEKATTSESDKKDKGTLCTTNTDRVDSEIKKLKEKRTQLEKRLQGTPADENQLEDLKKELSQLEAELSEKDNDAYRKQNATYTFS</sequence>
<evidence type="ECO:0000313" key="3">
    <source>
        <dbReference type="Proteomes" id="UP000671879"/>
    </source>
</evidence>
<dbReference type="KEGG" id="aram:KAR29_10815"/>
<name>A0A9Q7AMV9_9BACT</name>
<feature type="compositionally biased region" description="Basic and acidic residues" evidence="1">
    <location>
        <begin position="89"/>
        <end position="121"/>
    </location>
</feature>
<organism evidence="2 3">
    <name type="scientific">Aminithiophilus ramosus</name>
    <dbReference type="NCBI Taxonomy" id="3029084"/>
    <lineage>
        <taxon>Bacteria</taxon>
        <taxon>Thermotogati</taxon>
        <taxon>Synergistota</taxon>
        <taxon>Synergistia</taxon>
        <taxon>Synergistales</taxon>
        <taxon>Aminithiophilaceae</taxon>
        <taxon>Aminithiophilus</taxon>
    </lineage>
</organism>
<keyword evidence="3" id="KW-1185">Reference proteome</keyword>
<accession>A0A9Q7AMV9</accession>
<feature type="compositionally biased region" description="Basic and acidic residues" evidence="1">
    <location>
        <begin position="17"/>
        <end position="38"/>
    </location>
</feature>
<feature type="region of interest" description="Disordered" evidence="1">
    <location>
        <begin position="1"/>
        <end position="129"/>
    </location>
</feature>